<dbReference type="PANTHER" id="PTHR46300:SF7">
    <property type="entry name" value="P450, PUTATIVE (EUROFUNG)-RELATED"/>
    <property type="match status" value="1"/>
</dbReference>
<dbReference type="PRINTS" id="PR00463">
    <property type="entry name" value="EP450I"/>
</dbReference>
<organism evidence="11 12">
    <name type="scientific">Marasmius oreades</name>
    <name type="common">fairy-ring Marasmius</name>
    <dbReference type="NCBI Taxonomy" id="181124"/>
    <lineage>
        <taxon>Eukaryota</taxon>
        <taxon>Fungi</taxon>
        <taxon>Dikarya</taxon>
        <taxon>Basidiomycota</taxon>
        <taxon>Agaricomycotina</taxon>
        <taxon>Agaricomycetes</taxon>
        <taxon>Agaricomycetidae</taxon>
        <taxon>Agaricales</taxon>
        <taxon>Marasmiineae</taxon>
        <taxon>Marasmiaceae</taxon>
        <taxon>Marasmius</taxon>
    </lineage>
</organism>
<dbReference type="EMBL" id="CM032186">
    <property type="protein sequence ID" value="KAG7090686.1"/>
    <property type="molecule type" value="Genomic_DNA"/>
</dbReference>
<dbReference type="GO" id="GO:0004497">
    <property type="term" value="F:monooxygenase activity"/>
    <property type="evidence" value="ECO:0007669"/>
    <property type="project" value="UniProtKB-KW"/>
</dbReference>
<dbReference type="InterPro" id="IPR017972">
    <property type="entry name" value="Cyt_P450_CS"/>
</dbReference>
<dbReference type="GO" id="GO:0016705">
    <property type="term" value="F:oxidoreductase activity, acting on paired donors, with incorporation or reduction of molecular oxygen"/>
    <property type="evidence" value="ECO:0007669"/>
    <property type="project" value="InterPro"/>
</dbReference>
<evidence type="ECO:0000256" key="5">
    <source>
        <dbReference type="ARBA" id="ARBA00022723"/>
    </source>
</evidence>
<comment type="cofactor">
    <cofactor evidence="1 9">
        <name>heme</name>
        <dbReference type="ChEBI" id="CHEBI:30413"/>
    </cofactor>
</comment>
<protein>
    <recommendedName>
        <fullName evidence="13">Cytochrome P450</fullName>
    </recommendedName>
</protein>
<dbReference type="InterPro" id="IPR036396">
    <property type="entry name" value="Cyt_P450_sf"/>
</dbReference>
<dbReference type="SUPFAM" id="SSF48264">
    <property type="entry name" value="Cytochrome P450"/>
    <property type="match status" value="1"/>
</dbReference>
<evidence type="ECO:0000256" key="7">
    <source>
        <dbReference type="ARBA" id="ARBA00023004"/>
    </source>
</evidence>
<dbReference type="PRINTS" id="PR00385">
    <property type="entry name" value="P450"/>
</dbReference>
<evidence type="ECO:0000256" key="8">
    <source>
        <dbReference type="ARBA" id="ARBA00023033"/>
    </source>
</evidence>
<evidence type="ECO:0000313" key="12">
    <source>
        <dbReference type="Proteomes" id="UP001049176"/>
    </source>
</evidence>
<reference evidence="11" key="1">
    <citation type="journal article" date="2021" name="Genome Biol. Evol.">
        <title>The assembled and annotated genome of the fairy-ring fungus Marasmius oreades.</title>
        <authorList>
            <person name="Hiltunen M."/>
            <person name="Ament-Velasquez S.L."/>
            <person name="Johannesson H."/>
        </authorList>
    </citation>
    <scope>NUCLEOTIDE SEQUENCE</scope>
    <source>
        <strain evidence="11">03SP1</strain>
    </source>
</reference>
<name>A0A9P7RVR9_9AGAR</name>
<dbReference type="Pfam" id="PF00067">
    <property type="entry name" value="p450"/>
    <property type="match status" value="1"/>
</dbReference>
<evidence type="ECO:0000256" key="1">
    <source>
        <dbReference type="ARBA" id="ARBA00001971"/>
    </source>
</evidence>
<dbReference type="CDD" id="cd11065">
    <property type="entry name" value="CYP64-like"/>
    <property type="match status" value="1"/>
</dbReference>
<evidence type="ECO:0000256" key="2">
    <source>
        <dbReference type="ARBA" id="ARBA00005179"/>
    </source>
</evidence>
<dbReference type="OrthoDB" id="2789670at2759"/>
<keyword evidence="7 9" id="KW-0408">Iron</keyword>
<evidence type="ECO:0000256" key="3">
    <source>
        <dbReference type="ARBA" id="ARBA00010617"/>
    </source>
</evidence>
<evidence type="ECO:0008006" key="13">
    <source>
        <dbReference type="Google" id="ProtNLM"/>
    </source>
</evidence>
<dbReference type="InterPro" id="IPR001128">
    <property type="entry name" value="Cyt_P450"/>
</dbReference>
<evidence type="ECO:0000256" key="6">
    <source>
        <dbReference type="ARBA" id="ARBA00023002"/>
    </source>
</evidence>
<dbReference type="InterPro" id="IPR050364">
    <property type="entry name" value="Cytochrome_P450_fung"/>
</dbReference>
<dbReference type="KEGG" id="more:E1B28_009784"/>
<keyword evidence="12" id="KW-1185">Reference proteome</keyword>
<dbReference type="Proteomes" id="UP001049176">
    <property type="component" value="Chromosome 6"/>
</dbReference>
<evidence type="ECO:0000256" key="9">
    <source>
        <dbReference type="PIRSR" id="PIRSR602401-1"/>
    </source>
</evidence>
<comment type="pathway">
    <text evidence="2">Secondary metabolite biosynthesis.</text>
</comment>
<dbReference type="Gene3D" id="1.10.630.10">
    <property type="entry name" value="Cytochrome P450"/>
    <property type="match status" value="1"/>
</dbReference>
<keyword evidence="8 10" id="KW-0503">Monooxygenase</keyword>
<evidence type="ECO:0000256" key="4">
    <source>
        <dbReference type="ARBA" id="ARBA00022617"/>
    </source>
</evidence>
<dbReference type="PROSITE" id="PS00086">
    <property type="entry name" value="CYTOCHROME_P450"/>
    <property type="match status" value="1"/>
</dbReference>
<gene>
    <name evidence="11" type="ORF">E1B28_009784</name>
</gene>
<keyword evidence="5 9" id="KW-0479">Metal-binding</keyword>
<comment type="similarity">
    <text evidence="3 10">Belongs to the cytochrome P450 family.</text>
</comment>
<evidence type="ECO:0000256" key="10">
    <source>
        <dbReference type="RuleBase" id="RU000461"/>
    </source>
</evidence>
<sequence length="447" mass="49522">MQGAYGELSYFHGLGNSILVLNSHKAMLDLLVKKGNLYCSRPYFVVACELMDLINSTAFAPFGKRWRLHRKLARVALSPEALREYEGTLMTIAAILNRSLAESPADFINHARLAAGRVIMSTMYGISVDSAQDPYIVRAEAAMDMISKAVIPGAFLVDLIPALKHVPRWFPFTRFRTVGETGRSLVAELVAKPFQYVKDEIAAGTTVPSFTKDVLTKNELQSERETDEAFEHAVKWAAASMYAAGQEVISSSILNMIMALALNPQILRRAQVEIDLVVGRQRDPTLGDQDSLPYIHAIVKETLRWHPPLPMDIARASTADDVYLGYFIPKDTIVIPNIWSLSRAPDPDYPPEEFHPERFLGGRAHEPLPPSEYCFGFGRRICPGRGLAENAIFLMTASIVAAFDIEPAIDAVGQKIPIQVQYSSGLVSLPEDFQCSIKLRTSPLTSQ</sequence>
<dbReference type="GO" id="GO:0005506">
    <property type="term" value="F:iron ion binding"/>
    <property type="evidence" value="ECO:0007669"/>
    <property type="project" value="InterPro"/>
</dbReference>
<dbReference type="InterPro" id="IPR002401">
    <property type="entry name" value="Cyt_P450_E_grp-I"/>
</dbReference>
<dbReference type="AlphaFoldDB" id="A0A9P7RVR9"/>
<dbReference type="RefSeq" id="XP_043007156.1">
    <property type="nucleotide sequence ID" value="XM_043154699.1"/>
</dbReference>
<dbReference type="PANTHER" id="PTHR46300">
    <property type="entry name" value="P450, PUTATIVE (EUROFUNG)-RELATED-RELATED"/>
    <property type="match status" value="1"/>
</dbReference>
<evidence type="ECO:0000313" key="11">
    <source>
        <dbReference type="EMBL" id="KAG7090686.1"/>
    </source>
</evidence>
<feature type="binding site" description="axial binding residue" evidence="9">
    <location>
        <position position="382"/>
    </location>
    <ligand>
        <name>heme</name>
        <dbReference type="ChEBI" id="CHEBI:30413"/>
    </ligand>
    <ligandPart>
        <name>Fe</name>
        <dbReference type="ChEBI" id="CHEBI:18248"/>
    </ligandPart>
</feature>
<proteinExistence type="inferred from homology"/>
<keyword evidence="6 10" id="KW-0560">Oxidoreductase</keyword>
<accession>A0A9P7RVR9</accession>
<keyword evidence="4 9" id="KW-0349">Heme</keyword>
<dbReference type="GO" id="GO:0020037">
    <property type="term" value="F:heme binding"/>
    <property type="evidence" value="ECO:0007669"/>
    <property type="project" value="InterPro"/>
</dbReference>
<dbReference type="GeneID" id="66078860"/>
<comment type="caution">
    <text evidence="11">The sequence shown here is derived from an EMBL/GenBank/DDBJ whole genome shotgun (WGS) entry which is preliminary data.</text>
</comment>